<keyword evidence="3" id="KW-0210">Decarboxylase</keyword>
<dbReference type="Gene3D" id="3.90.1150.10">
    <property type="entry name" value="Aspartate Aminotransferase, domain 1"/>
    <property type="match status" value="1"/>
</dbReference>
<evidence type="ECO:0000256" key="1">
    <source>
        <dbReference type="ARBA" id="ARBA00001933"/>
    </source>
</evidence>
<evidence type="ECO:0000256" key="2">
    <source>
        <dbReference type="ARBA" id="ARBA00009533"/>
    </source>
</evidence>
<keyword evidence="4 6" id="KW-0663">Pyridoxal phosphate</keyword>
<evidence type="ECO:0000256" key="8">
    <source>
        <dbReference type="SAM" id="SignalP"/>
    </source>
</evidence>
<name>A0AA39IRK3_9BILA</name>
<dbReference type="PANTHER" id="PTHR11999">
    <property type="entry name" value="GROUP II PYRIDOXAL-5-PHOSPHATE DECARBOXYLASE"/>
    <property type="match status" value="1"/>
</dbReference>
<dbReference type="GO" id="GO:0006520">
    <property type="term" value="P:amino acid metabolic process"/>
    <property type="evidence" value="ECO:0007669"/>
    <property type="project" value="InterPro"/>
</dbReference>
<dbReference type="InterPro" id="IPR015424">
    <property type="entry name" value="PyrdxlP-dep_Trfase"/>
</dbReference>
<dbReference type="Proteomes" id="UP001175271">
    <property type="component" value="Unassembled WGS sequence"/>
</dbReference>
<reference evidence="9" key="1">
    <citation type="submission" date="2023-06" db="EMBL/GenBank/DDBJ databases">
        <title>Genomic analysis of the entomopathogenic nematode Steinernema hermaphroditum.</title>
        <authorList>
            <person name="Schwarz E.M."/>
            <person name="Heppert J.K."/>
            <person name="Baniya A."/>
            <person name="Schwartz H.T."/>
            <person name="Tan C.-H."/>
            <person name="Antoshechkin I."/>
            <person name="Sternberg P.W."/>
            <person name="Goodrich-Blair H."/>
            <person name="Dillman A.R."/>
        </authorList>
    </citation>
    <scope>NUCLEOTIDE SEQUENCE</scope>
    <source>
        <strain evidence="9">PS9179</strain>
        <tissue evidence="9">Whole animal</tissue>
    </source>
</reference>
<evidence type="ECO:0000256" key="7">
    <source>
        <dbReference type="RuleBase" id="RU000382"/>
    </source>
</evidence>
<keyword evidence="8" id="KW-0732">Signal</keyword>
<feature type="signal peptide" evidence="8">
    <location>
        <begin position="1"/>
        <end position="25"/>
    </location>
</feature>
<dbReference type="GO" id="GO:0005737">
    <property type="term" value="C:cytoplasm"/>
    <property type="evidence" value="ECO:0007669"/>
    <property type="project" value="TreeGrafter"/>
</dbReference>
<evidence type="ECO:0008006" key="11">
    <source>
        <dbReference type="Google" id="ProtNLM"/>
    </source>
</evidence>
<evidence type="ECO:0000256" key="6">
    <source>
        <dbReference type="PIRSR" id="PIRSR602129-50"/>
    </source>
</evidence>
<dbReference type="GO" id="GO:0016831">
    <property type="term" value="F:carboxy-lyase activity"/>
    <property type="evidence" value="ECO:0007669"/>
    <property type="project" value="UniProtKB-KW"/>
</dbReference>
<dbReference type="Gene3D" id="3.40.640.10">
    <property type="entry name" value="Type I PLP-dependent aspartate aminotransferase-like (Major domain)"/>
    <property type="match status" value="1"/>
</dbReference>
<dbReference type="GO" id="GO:0019752">
    <property type="term" value="P:carboxylic acid metabolic process"/>
    <property type="evidence" value="ECO:0007669"/>
    <property type="project" value="InterPro"/>
</dbReference>
<feature type="modified residue" description="N6-(pyridoxal phosphate)lysine" evidence="6">
    <location>
        <position position="356"/>
    </location>
</feature>
<dbReference type="GO" id="GO:0030170">
    <property type="term" value="F:pyridoxal phosphate binding"/>
    <property type="evidence" value="ECO:0007669"/>
    <property type="project" value="InterPro"/>
</dbReference>
<comment type="cofactor">
    <cofactor evidence="1 6 7">
        <name>pyridoxal 5'-phosphate</name>
        <dbReference type="ChEBI" id="CHEBI:597326"/>
    </cofactor>
</comment>
<proteinExistence type="inferred from homology"/>
<comment type="similarity">
    <text evidence="2 7">Belongs to the group II decarboxylase family.</text>
</comment>
<evidence type="ECO:0000256" key="5">
    <source>
        <dbReference type="ARBA" id="ARBA00023239"/>
    </source>
</evidence>
<dbReference type="Pfam" id="PF00282">
    <property type="entry name" value="Pyridoxal_deC"/>
    <property type="match status" value="1"/>
</dbReference>
<protein>
    <recommendedName>
        <fullName evidence="11">Aromatic-L-amino-acid decarboxylase</fullName>
    </recommendedName>
</protein>
<comment type="caution">
    <text evidence="9">The sequence shown here is derived from an EMBL/GenBank/DDBJ whole genome shotgun (WGS) entry which is preliminary data.</text>
</comment>
<evidence type="ECO:0000313" key="10">
    <source>
        <dbReference type="Proteomes" id="UP001175271"/>
    </source>
</evidence>
<dbReference type="InterPro" id="IPR015422">
    <property type="entry name" value="PyrdxlP-dep_Trfase_small"/>
</dbReference>
<evidence type="ECO:0000256" key="4">
    <source>
        <dbReference type="ARBA" id="ARBA00022898"/>
    </source>
</evidence>
<keyword evidence="5 7" id="KW-0456">Lyase</keyword>
<accession>A0AA39IRK3</accession>
<dbReference type="PANTHER" id="PTHR11999:SF70">
    <property type="entry name" value="MIP05841P"/>
    <property type="match status" value="1"/>
</dbReference>
<dbReference type="EMBL" id="JAUCMV010000001">
    <property type="protein sequence ID" value="KAK0429186.1"/>
    <property type="molecule type" value="Genomic_DNA"/>
</dbReference>
<dbReference type="InterPro" id="IPR010977">
    <property type="entry name" value="Aromatic_deC"/>
</dbReference>
<dbReference type="AlphaFoldDB" id="A0AA39IRK3"/>
<sequence>MQLLTLFLPMCFIAVFLFSGQFKKASKGEVGRSVYLEGTRKEEKDSDFLLPVTSADFTKYMAETVAFLTDYLDNSDRYNVTTDKQPGFLSDILPQSAPLEPEKFCDIMKDLKTQIVPGPTHMQHKRFLAYYPAGCSYPDVIGCVIAAGLGVCGFTWDGCPALAELEHLMVNWLCKALNLPETFLFQGDVKDSPGGGSIQPSASDCILMSVVAARFQKIKTTITVSNESETDVLKRLVAYSSDLAHSSFQKACTLAMIRCHAVESDENFSMRGDALEKRIKEDLGNGLIPRHVQGTLGTTAMCSFDNLTEVGNVAKKYGLWFHVDASYAGSTMICPQFRFFAKGIEMADSVNVNPHKFLLQSVPQGFIWTRNQNALKEAIPKIKVDHLLIPEGSIDARDWGVALSRPFYGVRLWLLFRMYGSSGIQAFVRRLVSHAALFEELIKKDLRLEVVGERSLGLVCFKIRFKIRGSSKGEENALTYGFVEDVNRSHKLMMTRAELRGTQICRICTTHERSTEDDVYESRSMIQELLDEFLESRMDHISMAHGNVHL</sequence>
<evidence type="ECO:0000256" key="3">
    <source>
        <dbReference type="ARBA" id="ARBA00022793"/>
    </source>
</evidence>
<dbReference type="PRINTS" id="PR00800">
    <property type="entry name" value="YHDCRBOXLASE"/>
</dbReference>
<dbReference type="SUPFAM" id="SSF53383">
    <property type="entry name" value="PLP-dependent transferases"/>
    <property type="match status" value="1"/>
</dbReference>
<dbReference type="Gene3D" id="1.20.1340.10">
    <property type="entry name" value="dopa decarboxylase, N-terminal domain"/>
    <property type="match status" value="1"/>
</dbReference>
<dbReference type="InterPro" id="IPR015421">
    <property type="entry name" value="PyrdxlP-dep_Trfase_major"/>
</dbReference>
<feature type="chain" id="PRO_5041338831" description="Aromatic-L-amino-acid decarboxylase" evidence="8">
    <location>
        <begin position="26"/>
        <end position="550"/>
    </location>
</feature>
<dbReference type="InterPro" id="IPR002129">
    <property type="entry name" value="PyrdxlP-dep_de-COase"/>
</dbReference>
<gene>
    <name evidence="9" type="ORF">QR680_011239</name>
</gene>
<evidence type="ECO:0000313" key="9">
    <source>
        <dbReference type="EMBL" id="KAK0429186.1"/>
    </source>
</evidence>
<keyword evidence="10" id="KW-1185">Reference proteome</keyword>
<organism evidence="9 10">
    <name type="scientific">Steinernema hermaphroditum</name>
    <dbReference type="NCBI Taxonomy" id="289476"/>
    <lineage>
        <taxon>Eukaryota</taxon>
        <taxon>Metazoa</taxon>
        <taxon>Ecdysozoa</taxon>
        <taxon>Nematoda</taxon>
        <taxon>Chromadorea</taxon>
        <taxon>Rhabditida</taxon>
        <taxon>Tylenchina</taxon>
        <taxon>Panagrolaimomorpha</taxon>
        <taxon>Strongyloidoidea</taxon>
        <taxon>Steinernematidae</taxon>
        <taxon>Steinernema</taxon>
    </lineage>
</organism>